<feature type="non-terminal residue" evidence="1">
    <location>
        <position position="54"/>
    </location>
</feature>
<evidence type="ECO:0000313" key="2">
    <source>
        <dbReference type="Proteomes" id="UP000324800"/>
    </source>
</evidence>
<dbReference type="AlphaFoldDB" id="A0A5J4VSK0"/>
<accession>A0A5J4VSK0</accession>
<dbReference type="Gene3D" id="3.30.200.20">
    <property type="entry name" value="Phosphorylase Kinase, domain 1"/>
    <property type="match status" value="1"/>
</dbReference>
<dbReference type="InterPro" id="IPR011009">
    <property type="entry name" value="Kinase-like_dom_sf"/>
</dbReference>
<name>A0A5J4VSK0_9EUKA</name>
<evidence type="ECO:0008006" key="3">
    <source>
        <dbReference type="Google" id="ProtNLM"/>
    </source>
</evidence>
<dbReference type="SUPFAM" id="SSF56112">
    <property type="entry name" value="Protein kinase-like (PK-like)"/>
    <property type="match status" value="1"/>
</dbReference>
<proteinExistence type="predicted"/>
<gene>
    <name evidence="1" type="ORF">EZS28_019299</name>
</gene>
<sequence>MSKHKFEDFTPLKKLQGGSVGKTCLVQLVATGVLFVMKQLDYYIDEDKTIVDTE</sequence>
<comment type="caution">
    <text evidence="1">The sequence shown here is derived from an EMBL/GenBank/DDBJ whole genome shotgun (WGS) entry which is preliminary data.</text>
</comment>
<dbReference type="Proteomes" id="UP000324800">
    <property type="component" value="Unassembled WGS sequence"/>
</dbReference>
<protein>
    <recommendedName>
        <fullName evidence="3">Protein kinase domain-containing protein</fullName>
    </recommendedName>
</protein>
<evidence type="ECO:0000313" key="1">
    <source>
        <dbReference type="EMBL" id="KAA6385176.1"/>
    </source>
</evidence>
<organism evidence="1 2">
    <name type="scientific">Streblomastix strix</name>
    <dbReference type="NCBI Taxonomy" id="222440"/>
    <lineage>
        <taxon>Eukaryota</taxon>
        <taxon>Metamonada</taxon>
        <taxon>Preaxostyla</taxon>
        <taxon>Oxymonadida</taxon>
        <taxon>Streblomastigidae</taxon>
        <taxon>Streblomastix</taxon>
    </lineage>
</organism>
<dbReference type="OrthoDB" id="432483at2759"/>
<dbReference type="EMBL" id="SNRW01005383">
    <property type="protein sequence ID" value="KAA6385176.1"/>
    <property type="molecule type" value="Genomic_DNA"/>
</dbReference>
<reference evidence="1 2" key="1">
    <citation type="submission" date="2019-03" db="EMBL/GenBank/DDBJ databases">
        <title>Single cell metagenomics reveals metabolic interactions within the superorganism composed of flagellate Streblomastix strix and complex community of Bacteroidetes bacteria on its surface.</title>
        <authorList>
            <person name="Treitli S.C."/>
            <person name="Kolisko M."/>
            <person name="Husnik F."/>
            <person name="Keeling P."/>
            <person name="Hampl V."/>
        </authorList>
    </citation>
    <scope>NUCLEOTIDE SEQUENCE [LARGE SCALE GENOMIC DNA]</scope>
    <source>
        <strain evidence="1">ST1C</strain>
    </source>
</reference>